<accession>A0ACC2DRC9</accession>
<gene>
    <name evidence="1" type="ORF">O6H91_05G101800</name>
</gene>
<evidence type="ECO:0000313" key="1">
    <source>
        <dbReference type="EMBL" id="KAJ7556858.1"/>
    </source>
</evidence>
<name>A0ACC2DRC9_DIPCM</name>
<keyword evidence="2" id="KW-1185">Reference proteome</keyword>
<evidence type="ECO:0000313" key="2">
    <source>
        <dbReference type="Proteomes" id="UP001162992"/>
    </source>
</evidence>
<dbReference type="EMBL" id="CM055096">
    <property type="protein sequence ID" value="KAJ7556858.1"/>
    <property type="molecule type" value="Genomic_DNA"/>
</dbReference>
<proteinExistence type="predicted"/>
<comment type="caution">
    <text evidence="1">The sequence shown here is derived from an EMBL/GenBank/DDBJ whole genome shotgun (WGS) entry which is preliminary data.</text>
</comment>
<dbReference type="Proteomes" id="UP001162992">
    <property type="component" value="Chromosome 5"/>
</dbReference>
<organism evidence="1 2">
    <name type="scientific">Diphasiastrum complanatum</name>
    <name type="common">Issler's clubmoss</name>
    <name type="synonym">Lycopodium complanatum</name>
    <dbReference type="NCBI Taxonomy" id="34168"/>
    <lineage>
        <taxon>Eukaryota</taxon>
        <taxon>Viridiplantae</taxon>
        <taxon>Streptophyta</taxon>
        <taxon>Embryophyta</taxon>
        <taxon>Tracheophyta</taxon>
        <taxon>Lycopodiopsida</taxon>
        <taxon>Lycopodiales</taxon>
        <taxon>Lycopodiaceae</taxon>
        <taxon>Lycopodioideae</taxon>
        <taxon>Diphasiastrum</taxon>
    </lineage>
</organism>
<reference evidence="2" key="1">
    <citation type="journal article" date="2024" name="Proc. Natl. Acad. Sci. U.S.A.">
        <title>Extraordinary preservation of gene collinearity over three hundred million years revealed in homosporous lycophytes.</title>
        <authorList>
            <person name="Li C."/>
            <person name="Wickell D."/>
            <person name="Kuo L.Y."/>
            <person name="Chen X."/>
            <person name="Nie B."/>
            <person name="Liao X."/>
            <person name="Peng D."/>
            <person name="Ji J."/>
            <person name="Jenkins J."/>
            <person name="Williams M."/>
            <person name="Shu S."/>
            <person name="Plott C."/>
            <person name="Barry K."/>
            <person name="Rajasekar S."/>
            <person name="Grimwood J."/>
            <person name="Han X."/>
            <person name="Sun S."/>
            <person name="Hou Z."/>
            <person name="He W."/>
            <person name="Dai G."/>
            <person name="Sun C."/>
            <person name="Schmutz J."/>
            <person name="Leebens-Mack J.H."/>
            <person name="Li F.W."/>
            <person name="Wang L."/>
        </authorList>
    </citation>
    <scope>NUCLEOTIDE SEQUENCE [LARGE SCALE GENOMIC DNA]</scope>
    <source>
        <strain evidence="2">cv. PW_Plant_1</strain>
    </source>
</reference>
<sequence length="568" mass="62472">MGSYGGLMEQTSAITGRGEALQADPCWISHRIWEYGDLSSLDLINNTKSMDEIVNTGRAKVDERENGSLKGLQHAASHRSLRTSGKETMGFLGLGGGLHLSANEDGVKLEEEESHSSATAGYADNRIGLKLGKRTYFEDTAAIHVDKNAGASVLPGKKQRVSSPAQVPRCQVEGCKLDLTTAKDYHRRHKVCAMHSKSPRVRVASLEQRFCQQCSRFHVLAEFDEGKRSCRRKLAGHNERRRKPQPDTFLLTSGGTSLFQDNRQPHRALGERHYSFNSNQILTNSVQGYGKTTWSKFGSLPMHSGVGYQLQLPGIERYLPNHAQPAAEKLYMLSPHPKGTSTTVRGHRASLLQGSGSLSHGLTLSPSSALLPDLEGTQVSHKYSGVSDSGCALSLLSSHPWSSKAPTSASLDASPKSDLSLEQMIAENRATFAQHFSPGSSTEFPHELPPMSDKCFSMLPLSHEISTIYNEISFPNSNLAETAQRHAPFSVMHDLGNHTRHSFLQDHDLRLLHDANSHHMKPTVDLMAFPLSHMRQMNRSHDSGSSHSASGLYADIQSVKFEPSMFDM</sequence>
<protein>
    <submittedName>
        <fullName evidence="1">Uncharacterized protein</fullName>
    </submittedName>
</protein>